<dbReference type="Proteomes" id="UP000014760">
    <property type="component" value="Unassembled WGS sequence"/>
</dbReference>
<accession>R7UQS2</accession>
<reference evidence="2" key="3">
    <citation type="submission" date="2015-06" db="UniProtKB">
        <authorList>
            <consortium name="EnsemblMetazoa"/>
        </authorList>
    </citation>
    <scope>IDENTIFICATION</scope>
</reference>
<dbReference type="InterPro" id="IPR008614">
    <property type="entry name" value="FIBP"/>
</dbReference>
<reference evidence="1 3" key="2">
    <citation type="journal article" date="2013" name="Nature">
        <title>Insights into bilaterian evolution from three spiralian genomes.</title>
        <authorList>
            <person name="Simakov O."/>
            <person name="Marletaz F."/>
            <person name="Cho S.J."/>
            <person name="Edsinger-Gonzales E."/>
            <person name="Havlak P."/>
            <person name="Hellsten U."/>
            <person name="Kuo D.H."/>
            <person name="Larsson T."/>
            <person name="Lv J."/>
            <person name="Arendt D."/>
            <person name="Savage R."/>
            <person name="Osoegawa K."/>
            <person name="de Jong P."/>
            <person name="Grimwood J."/>
            <person name="Chapman J.A."/>
            <person name="Shapiro H."/>
            <person name="Aerts A."/>
            <person name="Otillar R.P."/>
            <person name="Terry A.Y."/>
            <person name="Boore J.L."/>
            <person name="Grigoriev I.V."/>
            <person name="Lindberg D.R."/>
            <person name="Seaver E.C."/>
            <person name="Weisblat D.A."/>
            <person name="Putnam N.H."/>
            <person name="Rokhsar D.S."/>
        </authorList>
    </citation>
    <scope>NUCLEOTIDE SEQUENCE</scope>
    <source>
        <strain evidence="1 3">I ESC-2004</strain>
    </source>
</reference>
<dbReference type="Pfam" id="PF05427">
    <property type="entry name" value="FIBP"/>
    <property type="match status" value="1"/>
</dbReference>
<dbReference type="EnsemblMetazoa" id="CapteT206066">
    <property type="protein sequence ID" value="CapteP206066"/>
    <property type="gene ID" value="CapteG206066"/>
</dbReference>
<dbReference type="PANTHER" id="PTHR13223:SF2">
    <property type="entry name" value="ACIDIC FIBROBLAST GROWTH FACTOR INTRACELLULAR-BINDING PROTEIN"/>
    <property type="match status" value="1"/>
</dbReference>
<keyword evidence="3" id="KW-1185">Reference proteome</keyword>
<dbReference type="FunCoup" id="R7UQS2">
    <property type="interactions" value="1696"/>
</dbReference>
<dbReference type="OrthoDB" id="16955at2759"/>
<evidence type="ECO:0008006" key="4">
    <source>
        <dbReference type="Google" id="ProtNLM"/>
    </source>
</evidence>
<dbReference type="EMBL" id="KB298689">
    <property type="protein sequence ID" value="ELU08879.1"/>
    <property type="molecule type" value="Genomic_DNA"/>
</dbReference>
<evidence type="ECO:0000313" key="1">
    <source>
        <dbReference type="EMBL" id="ELU08879.1"/>
    </source>
</evidence>
<gene>
    <name evidence="1" type="ORF">CAPTEDRAFT_206066</name>
</gene>
<protein>
    <recommendedName>
        <fullName evidence="4">Acidic fibroblast growth factor intracellular-binding protein</fullName>
    </recommendedName>
</protein>
<dbReference type="OMA" id="MTVVTCC"/>
<dbReference type="EMBL" id="AMQN01006592">
    <property type="status" value="NOT_ANNOTATED_CDS"/>
    <property type="molecule type" value="Genomic_DNA"/>
</dbReference>
<reference evidence="3" key="1">
    <citation type="submission" date="2012-12" db="EMBL/GenBank/DDBJ databases">
        <authorList>
            <person name="Hellsten U."/>
            <person name="Grimwood J."/>
            <person name="Chapman J.A."/>
            <person name="Shapiro H."/>
            <person name="Aerts A."/>
            <person name="Otillar R.P."/>
            <person name="Terry A.Y."/>
            <person name="Boore J.L."/>
            <person name="Simakov O."/>
            <person name="Marletaz F."/>
            <person name="Cho S.-J."/>
            <person name="Edsinger-Gonzales E."/>
            <person name="Havlak P."/>
            <person name="Kuo D.-H."/>
            <person name="Larsson T."/>
            <person name="Lv J."/>
            <person name="Arendt D."/>
            <person name="Savage R."/>
            <person name="Osoegawa K."/>
            <person name="de Jong P."/>
            <person name="Lindberg D.R."/>
            <person name="Seaver E.C."/>
            <person name="Weisblat D.A."/>
            <person name="Putnam N.H."/>
            <person name="Grigoriev I.V."/>
            <person name="Rokhsar D.S."/>
        </authorList>
    </citation>
    <scope>NUCLEOTIDE SEQUENCE</scope>
    <source>
        <strain evidence="3">I ESC-2004</strain>
    </source>
</reference>
<dbReference type="STRING" id="283909.R7UQS2"/>
<evidence type="ECO:0000313" key="2">
    <source>
        <dbReference type="EnsemblMetazoa" id="CapteP206066"/>
    </source>
</evidence>
<sequence>MANVDIFVGNETLIDPDVYQLWLDGYTAQETAQILQKRGILQQYGATFDMLLSDTLDHYRNFFVLERYLKNPVLVGDQLLMQISPQTQAMLIEKYYEFDSSVVRELLGKKLTTRQRNALDDVSDKTRVPLRSCRRQFDNVKQVFKTVEEMLGSLVDNIKTHFLLSDHLAKQYAAIVFITNNRFETGKKRLGYLTFPDFVHCANEMITNWSYSSKDCKHHDDMDQDLDRDFLIDLRDLKILSEKEHLDEHRVAVLKAIHGKLSTSAAVELDHNFKNISKTLINVASGLNHSRELRDLFEDFVDKFIDPCKQAKWTQNDVKIFLQAYAEVAQQMHVVRSNSQLLKVWERYTGTISSCLIQMYHP</sequence>
<proteinExistence type="predicted"/>
<dbReference type="GO" id="GO:0005634">
    <property type="term" value="C:nucleus"/>
    <property type="evidence" value="ECO:0007669"/>
    <property type="project" value="TreeGrafter"/>
</dbReference>
<dbReference type="AlphaFoldDB" id="R7UQS2"/>
<organism evidence="1">
    <name type="scientific">Capitella teleta</name>
    <name type="common">Polychaete worm</name>
    <dbReference type="NCBI Taxonomy" id="283909"/>
    <lineage>
        <taxon>Eukaryota</taxon>
        <taxon>Metazoa</taxon>
        <taxon>Spiralia</taxon>
        <taxon>Lophotrochozoa</taxon>
        <taxon>Annelida</taxon>
        <taxon>Polychaeta</taxon>
        <taxon>Sedentaria</taxon>
        <taxon>Scolecida</taxon>
        <taxon>Capitellidae</taxon>
        <taxon>Capitella</taxon>
    </lineage>
</organism>
<name>R7UQS2_CAPTE</name>
<evidence type="ECO:0000313" key="3">
    <source>
        <dbReference type="Proteomes" id="UP000014760"/>
    </source>
</evidence>
<dbReference type="HOGENOM" id="CLU_039181_0_0_1"/>
<dbReference type="PANTHER" id="PTHR13223">
    <property type="entry name" value="ACIDIC FIBROBLAST GROWTH FACTOR INTRACELLULAR BINDING PROTEIN"/>
    <property type="match status" value="1"/>
</dbReference>